<dbReference type="GO" id="GO:0005886">
    <property type="term" value="C:plasma membrane"/>
    <property type="evidence" value="ECO:0007669"/>
    <property type="project" value="UniProtKB-SubCell"/>
</dbReference>
<reference evidence="10 11" key="1">
    <citation type="submission" date="2019-05" db="EMBL/GenBank/DDBJ databases">
        <title>Nesterenkonia sp. GY074 isolated from the Southern Atlantic Ocean.</title>
        <authorList>
            <person name="Zhang G."/>
        </authorList>
    </citation>
    <scope>NUCLEOTIDE SEQUENCE [LARGE SCALE GENOMIC DNA]</scope>
    <source>
        <strain evidence="10 11">GY074</strain>
    </source>
</reference>
<feature type="domain" description="ABC transmembrane type-1" evidence="9">
    <location>
        <begin position="91"/>
        <end position="290"/>
    </location>
</feature>
<organism evidence="10 11">
    <name type="scientific">Nesterenkonia salmonea</name>
    <dbReference type="NCBI Taxonomy" id="1804987"/>
    <lineage>
        <taxon>Bacteria</taxon>
        <taxon>Bacillati</taxon>
        <taxon>Actinomycetota</taxon>
        <taxon>Actinomycetes</taxon>
        <taxon>Micrococcales</taxon>
        <taxon>Micrococcaceae</taxon>
        <taxon>Nesterenkonia</taxon>
    </lineage>
</organism>
<keyword evidence="5 7" id="KW-1133">Transmembrane helix</keyword>
<keyword evidence="11" id="KW-1185">Reference proteome</keyword>
<dbReference type="Proteomes" id="UP000310458">
    <property type="component" value="Unassembled WGS sequence"/>
</dbReference>
<dbReference type="GO" id="GO:0055085">
    <property type="term" value="P:transmembrane transport"/>
    <property type="evidence" value="ECO:0007669"/>
    <property type="project" value="InterPro"/>
</dbReference>
<feature type="transmembrane region" description="Helical" evidence="7">
    <location>
        <begin position="269"/>
        <end position="290"/>
    </location>
</feature>
<evidence type="ECO:0000256" key="1">
    <source>
        <dbReference type="ARBA" id="ARBA00004651"/>
    </source>
</evidence>
<evidence type="ECO:0000256" key="3">
    <source>
        <dbReference type="ARBA" id="ARBA00022475"/>
    </source>
</evidence>
<name>A0A5R9B8L3_9MICC</name>
<dbReference type="Pfam" id="PF00528">
    <property type="entry name" value="BPD_transp_1"/>
    <property type="match status" value="1"/>
</dbReference>
<feature type="transmembrane region" description="Helical" evidence="7">
    <location>
        <begin position="125"/>
        <end position="147"/>
    </location>
</feature>
<dbReference type="Gene3D" id="1.10.3720.10">
    <property type="entry name" value="MetI-like"/>
    <property type="match status" value="1"/>
</dbReference>
<proteinExistence type="inferred from homology"/>
<evidence type="ECO:0000256" key="7">
    <source>
        <dbReference type="RuleBase" id="RU363032"/>
    </source>
</evidence>
<evidence type="ECO:0000313" key="10">
    <source>
        <dbReference type="EMBL" id="TLP94482.1"/>
    </source>
</evidence>
<evidence type="ECO:0000313" key="11">
    <source>
        <dbReference type="Proteomes" id="UP000310458"/>
    </source>
</evidence>
<feature type="transmembrane region" description="Helical" evidence="7">
    <location>
        <begin position="35"/>
        <end position="54"/>
    </location>
</feature>
<feature type="transmembrane region" description="Helical" evidence="7">
    <location>
        <begin position="95"/>
        <end position="116"/>
    </location>
</feature>
<dbReference type="InterPro" id="IPR000515">
    <property type="entry name" value="MetI-like"/>
</dbReference>
<evidence type="ECO:0000259" key="9">
    <source>
        <dbReference type="PROSITE" id="PS50928"/>
    </source>
</evidence>
<evidence type="ECO:0000256" key="5">
    <source>
        <dbReference type="ARBA" id="ARBA00022989"/>
    </source>
</evidence>
<feature type="transmembrane region" description="Helical" evidence="7">
    <location>
        <begin position="167"/>
        <end position="188"/>
    </location>
</feature>
<dbReference type="AlphaFoldDB" id="A0A5R9B8L3"/>
<evidence type="ECO:0000256" key="8">
    <source>
        <dbReference type="SAM" id="MobiDB-lite"/>
    </source>
</evidence>
<dbReference type="SUPFAM" id="SSF161098">
    <property type="entry name" value="MetI-like"/>
    <property type="match status" value="1"/>
</dbReference>
<dbReference type="PROSITE" id="PS50928">
    <property type="entry name" value="ABC_TM1"/>
    <property type="match status" value="1"/>
</dbReference>
<keyword evidence="2 7" id="KW-0813">Transport</keyword>
<evidence type="ECO:0000256" key="4">
    <source>
        <dbReference type="ARBA" id="ARBA00022692"/>
    </source>
</evidence>
<dbReference type="PANTHER" id="PTHR32243:SF18">
    <property type="entry name" value="INNER MEMBRANE ABC TRANSPORTER PERMEASE PROTEIN YCJP"/>
    <property type="match status" value="1"/>
</dbReference>
<gene>
    <name evidence="10" type="ORF">FEF26_11835</name>
</gene>
<accession>A0A5R9B8L3</accession>
<comment type="caution">
    <text evidence="10">The sequence shown here is derived from an EMBL/GenBank/DDBJ whole genome shotgun (WGS) entry which is preliminary data.</text>
</comment>
<feature type="region of interest" description="Disordered" evidence="8">
    <location>
        <begin position="1"/>
        <end position="23"/>
    </location>
</feature>
<dbReference type="OrthoDB" id="9794684at2"/>
<dbReference type="PANTHER" id="PTHR32243">
    <property type="entry name" value="MALTOSE TRANSPORT SYSTEM PERMEASE-RELATED"/>
    <property type="match status" value="1"/>
</dbReference>
<keyword evidence="4 7" id="KW-0812">Transmembrane</keyword>
<evidence type="ECO:0000256" key="2">
    <source>
        <dbReference type="ARBA" id="ARBA00022448"/>
    </source>
</evidence>
<comment type="subcellular location">
    <subcellularLocation>
        <location evidence="1 7">Cell membrane</location>
        <topology evidence="1 7">Multi-pass membrane protein</topology>
    </subcellularLocation>
</comment>
<dbReference type="CDD" id="cd06261">
    <property type="entry name" value="TM_PBP2"/>
    <property type="match status" value="1"/>
</dbReference>
<sequence length="305" mass="33160">MNTATDPSTRKTSGAGQEPPRSSNTPYWLSNTLRLLGMVVVIVWCLFPFVWMFMTSLRSGAIALTNPNIFVGPFSLDNFIQIFELDFQFALRNSLVVAGLATLICIPVASLAAYAIARLPLKGRAVILTLALVATMFPPVALVPPLYQMYQQIQTWTGISLLNSYSGMVIPYVALTLPLSIFILVTFFSGIPRELEEQGKIDGATPWQIFLRIILPLAAPGVGTSAIIVFVYATNEFLLAFSFAPRDLNVQTVPVFIGTFQRVGYENPIGQVMAASVLVSVPLIIFALVLQRRITAGLTAGAVKG</sequence>
<keyword evidence="6 7" id="KW-0472">Membrane</keyword>
<protein>
    <submittedName>
        <fullName evidence="10">Carbohydrate ABC transporter permease</fullName>
    </submittedName>
</protein>
<evidence type="ECO:0000256" key="6">
    <source>
        <dbReference type="ARBA" id="ARBA00023136"/>
    </source>
</evidence>
<dbReference type="InterPro" id="IPR035906">
    <property type="entry name" value="MetI-like_sf"/>
</dbReference>
<dbReference type="EMBL" id="VAVZ01000034">
    <property type="protein sequence ID" value="TLP94482.1"/>
    <property type="molecule type" value="Genomic_DNA"/>
</dbReference>
<keyword evidence="3" id="KW-1003">Cell membrane</keyword>
<comment type="similarity">
    <text evidence="7">Belongs to the binding-protein-dependent transport system permease family.</text>
</comment>
<dbReference type="InterPro" id="IPR050901">
    <property type="entry name" value="BP-dep_ABC_trans_perm"/>
</dbReference>
<feature type="transmembrane region" description="Helical" evidence="7">
    <location>
        <begin position="209"/>
        <end position="233"/>
    </location>
</feature>